<evidence type="ECO:0000259" key="7">
    <source>
        <dbReference type="SMART" id="SM01086"/>
    </source>
</evidence>
<gene>
    <name evidence="8" type="ORF">COZ30_00355</name>
</gene>
<dbReference type="InterPro" id="IPR003593">
    <property type="entry name" value="AAA+_ATPase"/>
</dbReference>
<dbReference type="PANTHER" id="PTHR11638:SF18">
    <property type="entry name" value="HEAT SHOCK PROTEIN 104"/>
    <property type="match status" value="1"/>
</dbReference>
<feature type="domain" description="Clp ATPase C-terminal" evidence="7">
    <location>
        <begin position="747"/>
        <end position="834"/>
    </location>
</feature>
<dbReference type="Pfam" id="PF17871">
    <property type="entry name" value="AAA_lid_9"/>
    <property type="match status" value="1"/>
</dbReference>
<keyword evidence="5" id="KW-0812">Transmembrane</keyword>
<dbReference type="SMART" id="SM00382">
    <property type="entry name" value="AAA"/>
    <property type="match status" value="2"/>
</dbReference>
<dbReference type="GO" id="GO:0016887">
    <property type="term" value="F:ATP hydrolysis activity"/>
    <property type="evidence" value="ECO:0007669"/>
    <property type="project" value="InterPro"/>
</dbReference>
<dbReference type="GO" id="GO:0005737">
    <property type="term" value="C:cytoplasm"/>
    <property type="evidence" value="ECO:0007669"/>
    <property type="project" value="TreeGrafter"/>
</dbReference>
<dbReference type="InterPro" id="IPR027417">
    <property type="entry name" value="P-loop_NTPase"/>
</dbReference>
<evidence type="ECO:0000256" key="5">
    <source>
        <dbReference type="SAM" id="Phobius"/>
    </source>
</evidence>
<dbReference type="Gene3D" id="1.10.8.60">
    <property type="match status" value="2"/>
</dbReference>
<dbReference type="SUPFAM" id="SSF52540">
    <property type="entry name" value="P-loop containing nucleoside triphosphate hydrolases"/>
    <property type="match status" value="2"/>
</dbReference>
<evidence type="ECO:0008006" key="10">
    <source>
        <dbReference type="Google" id="ProtNLM"/>
    </source>
</evidence>
<dbReference type="InterPro" id="IPR041546">
    <property type="entry name" value="ClpA/ClpB_AAA_lid"/>
</dbReference>
<organism evidence="8 9">
    <name type="scientific">Candidatus Nealsonbacteria bacterium CG_4_10_14_3_um_filter_36_16</name>
    <dbReference type="NCBI Taxonomy" id="1974685"/>
    <lineage>
        <taxon>Bacteria</taxon>
        <taxon>Candidatus Nealsoniibacteriota</taxon>
    </lineage>
</organism>
<evidence type="ECO:0000313" key="9">
    <source>
        <dbReference type="Proteomes" id="UP000230064"/>
    </source>
</evidence>
<dbReference type="InterPro" id="IPR019489">
    <property type="entry name" value="Clp_ATPase_C"/>
</dbReference>
<keyword evidence="5" id="KW-1133">Transmembrane helix</keyword>
<dbReference type="CDD" id="cd00009">
    <property type="entry name" value="AAA"/>
    <property type="match status" value="1"/>
</dbReference>
<feature type="domain" description="AAA+ ATPase" evidence="6">
    <location>
        <begin position="581"/>
        <end position="748"/>
    </location>
</feature>
<dbReference type="InterPro" id="IPR050130">
    <property type="entry name" value="ClpA_ClpB"/>
</dbReference>
<reference evidence="9" key="1">
    <citation type="submission" date="2017-09" db="EMBL/GenBank/DDBJ databases">
        <title>Depth-based differentiation of microbial function through sediment-hosted aquifers and enrichment of novel symbionts in the deep terrestrial subsurface.</title>
        <authorList>
            <person name="Probst A.J."/>
            <person name="Ladd B."/>
            <person name="Jarett J.K."/>
            <person name="Geller-Mcgrath D.E."/>
            <person name="Sieber C.M.K."/>
            <person name="Emerson J.B."/>
            <person name="Anantharaman K."/>
            <person name="Thomas B.C."/>
            <person name="Malmstrom R."/>
            <person name="Stieglmeier M."/>
            <person name="Klingl A."/>
            <person name="Woyke T."/>
            <person name="Ryan C.M."/>
            <person name="Banfield J.F."/>
        </authorList>
    </citation>
    <scope>NUCLEOTIDE SEQUENCE [LARGE SCALE GENOMIC DNA]</scope>
</reference>
<sequence>MINFNLKEAAIFQAVKWHPVFRFARVLKKLFLILFIFTFFAFLFGFLTESFSQNLNSNLFSLSIIFLVFGLGCWIKETFLNSKLKKPKLKIKLGEALLEPEKYNLAEFLSFEVAKAIWKSKNNSTWLFYNLLAENPHLNFIFSRALLSLKEIKKVLKDYLGKVPAKTEAEFQPEFEAAIFESLKTAQKKGNLRVEVEDMMGALAKHDLIFKKILINSNLKVEDIENLTWWLEDLEEKIAESKKFWEWKNLIKRGTLAKEWTAGYAITLYRYSIDISEIVKRRGFPEIIGHQKEIEAMERILSRREINNVLIIGDPGSGRKSMIEALAIKSVLGESLPEVNFKRVLQLDLPSLLAQTESHEEVESILDTIFRETISAGNIILVIDEFHNFIGGVTRPGVIDISGVISSYLPLPQFQIVALTTFEGLHKQIEQNPSVLSLFEKVVVSEILERETLMLLENLALILEYKYKKFISYPALRNIINYCSKYLPAKPFPEKAMDLLDEVMVYLAQTKDNVLLPKHVAKIVTEKTQIPVGEIEIRERKILLNLEALIHQRIINQEEAVKEVSAALRRARAEVTIRNGPIGCFLFLGPTGVGKTETSKALTEIYFGSEKRMIRLDMSEFQAIADIPRLIGSPGEEGFLTTEVRERPFSSILLDEIEKAHPNILNLFLQVLDEGYLTDGLGRKVNFKNSIIIATSNAGYQIILEAIKQEAEWSGVKERLLNYLFEKGIFRPEFINRFDAVIVFKPLTKENLLDIVELLLQKIKKNLAEKDIEFLVTQPLKEKIVELGYSQIFGAREMQRVIQDKVENILAQALLSGELKRGYRVEIDPEEFKLKINP</sequence>
<dbReference type="Gene3D" id="3.40.50.300">
    <property type="entry name" value="P-loop containing nucleotide triphosphate hydrolases"/>
    <property type="match status" value="2"/>
</dbReference>
<keyword evidence="4" id="KW-0143">Chaperone</keyword>
<dbReference type="Proteomes" id="UP000230064">
    <property type="component" value="Unassembled WGS sequence"/>
</dbReference>
<keyword evidence="3" id="KW-0067">ATP-binding</keyword>
<dbReference type="EMBL" id="PFJR01000007">
    <property type="protein sequence ID" value="PIX88628.1"/>
    <property type="molecule type" value="Genomic_DNA"/>
</dbReference>
<keyword evidence="1" id="KW-0677">Repeat</keyword>
<dbReference type="SMART" id="SM01086">
    <property type="entry name" value="ClpB_D2-small"/>
    <property type="match status" value="1"/>
</dbReference>
<evidence type="ECO:0000256" key="4">
    <source>
        <dbReference type="ARBA" id="ARBA00023186"/>
    </source>
</evidence>
<evidence type="ECO:0000256" key="1">
    <source>
        <dbReference type="ARBA" id="ARBA00022737"/>
    </source>
</evidence>
<dbReference type="InterPro" id="IPR036628">
    <property type="entry name" value="Clp_N_dom_sf"/>
</dbReference>
<comment type="caution">
    <text evidence="8">The sequence shown here is derived from an EMBL/GenBank/DDBJ whole genome shotgun (WGS) entry which is preliminary data.</text>
</comment>
<keyword evidence="2" id="KW-0547">Nucleotide-binding</keyword>
<accession>A0A2M7MFP5</accession>
<dbReference type="PRINTS" id="PR00300">
    <property type="entry name" value="CLPPROTEASEA"/>
</dbReference>
<evidence type="ECO:0000259" key="6">
    <source>
        <dbReference type="SMART" id="SM00382"/>
    </source>
</evidence>
<dbReference type="PANTHER" id="PTHR11638">
    <property type="entry name" value="ATP-DEPENDENT CLP PROTEASE"/>
    <property type="match status" value="1"/>
</dbReference>
<dbReference type="Pfam" id="PF07724">
    <property type="entry name" value="AAA_2"/>
    <property type="match status" value="1"/>
</dbReference>
<feature type="transmembrane region" description="Helical" evidence="5">
    <location>
        <begin position="59"/>
        <end position="80"/>
    </location>
</feature>
<feature type="transmembrane region" description="Helical" evidence="5">
    <location>
        <begin position="30"/>
        <end position="47"/>
    </location>
</feature>
<dbReference type="Pfam" id="PF10431">
    <property type="entry name" value="ClpB_D2-small"/>
    <property type="match status" value="1"/>
</dbReference>
<evidence type="ECO:0000256" key="3">
    <source>
        <dbReference type="ARBA" id="ARBA00022840"/>
    </source>
</evidence>
<dbReference type="CDD" id="cd19499">
    <property type="entry name" value="RecA-like_ClpB_Hsp104-like"/>
    <property type="match status" value="1"/>
</dbReference>
<keyword evidence="5" id="KW-0472">Membrane</keyword>
<evidence type="ECO:0000313" key="8">
    <source>
        <dbReference type="EMBL" id="PIX88628.1"/>
    </source>
</evidence>
<feature type="domain" description="AAA+ ATPase" evidence="6">
    <location>
        <begin position="305"/>
        <end position="448"/>
    </location>
</feature>
<proteinExistence type="predicted"/>
<dbReference type="GO" id="GO:0005524">
    <property type="term" value="F:ATP binding"/>
    <property type="evidence" value="ECO:0007669"/>
    <property type="project" value="UniProtKB-KW"/>
</dbReference>
<name>A0A2M7MFP5_9BACT</name>
<protein>
    <recommendedName>
        <fullName evidence="10">Clp R domain-containing protein</fullName>
    </recommendedName>
</protein>
<dbReference type="InterPro" id="IPR003959">
    <property type="entry name" value="ATPase_AAA_core"/>
</dbReference>
<dbReference type="GO" id="GO:0034605">
    <property type="term" value="P:cellular response to heat"/>
    <property type="evidence" value="ECO:0007669"/>
    <property type="project" value="TreeGrafter"/>
</dbReference>
<dbReference type="InterPro" id="IPR001270">
    <property type="entry name" value="ClpA/B"/>
</dbReference>
<evidence type="ECO:0000256" key="2">
    <source>
        <dbReference type="ARBA" id="ARBA00022741"/>
    </source>
</evidence>
<dbReference type="AlphaFoldDB" id="A0A2M7MFP5"/>
<dbReference type="SUPFAM" id="SSF81923">
    <property type="entry name" value="Double Clp-N motif"/>
    <property type="match status" value="1"/>
</dbReference>